<evidence type="ECO:0000313" key="1">
    <source>
        <dbReference type="EMBL" id="MBA4668610.1"/>
    </source>
</evidence>
<protein>
    <submittedName>
        <fullName evidence="1">Uncharacterized protein</fullName>
    </submittedName>
</protein>
<organism evidence="1">
    <name type="scientific">Opuntia streptacantha</name>
    <name type="common">Prickly pear cactus</name>
    <name type="synonym">Opuntia cardona</name>
    <dbReference type="NCBI Taxonomy" id="393608"/>
    <lineage>
        <taxon>Eukaryota</taxon>
        <taxon>Viridiplantae</taxon>
        <taxon>Streptophyta</taxon>
        <taxon>Embryophyta</taxon>
        <taxon>Tracheophyta</taxon>
        <taxon>Spermatophyta</taxon>
        <taxon>Magnoliopsida</taxon>
        <taxon>eudicotyledons</taxon>
        <taxon>Gunneridae</taxon>
        <taxon>Pentapetalae</taxon>
        <taxon>Caryophyllales</taxon>
        <taxon>Cactineae</taxon>
        <taxon>Cactaceae</taxon>
        <taxon>Opuntioideae</taxon>
        <taxon>Opuntia</taxon>
    </lineage>
</organism>
<sequence>MYLPLCLCVCNTTSLQLFDAATSAIHSSISGSARSRDRIRILNHLIHMPSHSYQDRTICKRIAIWNVRPETGVVFVPKRSGTSSGSENWAIPFQRDTEYITQRQSKG</sequence>
<accession>A0A7C9AJX7</accession>
<proteinExistence type="predicted"/>
<name>A0A7C9AJX7_OPUST</name>
<reference evidence="1" key="1">
    <citation type="journal article" date="2013" name="J. Plant Res.">
        <title>Effect of fungi and light on seed germination of three Opuntia species from semiarid lands of central Mexico.</title>
        <authorList>
            <person name="Delgado-Sanchez P."/>
            <person name="Jimenez-Bremont J.F."/>
            <person name="Guerrero-Gonzalez Mde L."/>
            <person name="Flores J."/>
        </authorList>
    </citation>
    <scope>NUCLEOTIDE SEQUENCE</scope>
    <source>
        <tissue evidence="1">Cladode</tissue>
    </source>
</reference>
<dbReference type="AlphaFoldDB" id="A0A7C9AJX7"/>
<dbReference type="EMBL" id="GISG01240283">
    <property type="protein sequence ID" value="MBA4668610.1"/>
    <property type="molecule type" value="Transcribed_RNA"/>
</dbReference>
<dbReference type="EMBL" id="GISG01240286">
    <property type="protein sequence ID" value="MBA4668611.1"/>
    <property type="molecule type" value="Transcribed_RNA"/>
</dbReference>
<reference evidence="1" key="2">
    <citation type="submission" date="2020-07" db="EMBL/GenBank/DDBJ databases">
        <authorList>
            <person name="Vera ALvarez R."/>
            <person name="Arias-Moreno D.M."/>
            <person name="Jimenez-Jacinto V."/>
            <person name="Jimenez-Bremont J.F."/>
            <person name="Swaminathan K."/>
            <person name="Moose S.P."/>
            <person name="Guerrero-Gonzalez M.L."/>
            <person name="Marino-Ramirez L."/>
            <person name="Landsman D."/>
            <person name="Rodriguez-Kessler M."/>
            <person name="Delgado-Sanchez P."/>
        </authorList>
    </citation>
    <scope>NUCLEOTIDE SEQUENCE</scope>
    <source>
        <tissue evidence="1">Cladode</tissue>
    </source>
</reference>